<organism evidence="1">
    <name type="scientific">marine metagenome</name>
    <dbReference type="NCBI Taxonomy" id="408172"/>
    <lineage>
        <taxon>unclassified sequences</taxon>
        <taxon>metagenomes</taxon>
        <taxon>ecological metagenomes</taxon>
    </lineage>
</organism>
<name>A0A381TIL0_9ZZZZ</name>
<protein>
    <recommendedName>
        <fullName evidence="2">DUF1353 domain-containing protein</fullName>
    </recommendedName>
</protein>
<dbReference type="AlphaFoldDB" id="A0A381TIL0"/>
<dbReference type="Pfam" id="PF07087">
    <property type="entry name" value="DUF1353"/>
    <property type="match status" value="1"/>
</dbReference>
<dbReference type="InterPro" id="IPR010767">
    <property type="entry name" value="Phage_CGC-2007_Cje0229"/>
</dbReference>
<proteinExistence type="predicted"/>
<accession>A0A381TIL0</accession>
<gene>
    <name evidence="1" type="ORF">METZ01_LOCUS68806</name>
</gene>
<dbReference type="EMBL" id="UINC01004660">
    <property type="protein sequence ID" value="SVA15952.1"/>
    <property type="molecule type" value="Genomic_DNA"/>
</dbReference>
<reference evidence="1" key="1">
    <citation type="submission" date="2018-05" db="EMBL/GenBank/DDBJ databases">
        <authorList>
            <person name="Lanie J.A."/>
            <person name="Ng W.-L."/>
            <person name="Kazmierczak K.M."/>
            <person name="Andrzejewski T.M."/>
            <person name="Davidsen T.M."/>
            <person name="Wayne K.J."/>
            <person name="Tettelin H."/>
            <person name="Glass J.I."/>
            <person name="Rusch D."/>
            <person name="Podicherti R."/>
            <person name="Tsui H.-C.T."/>
            <person name="Winkler M.E."/>
        </authorList>
    </citation>
    <scope>NUCLEOTIDE SEQUENCE</scope>
</reference>
<evidence type="ECO:0000313" key="1">
    <source>
        <dbReference type="EMBL" id="SVA15952.1"/>
    </source>
</evidence>
<evidence type="ECO:0008006" key="2">
    <source>
        <dbReference type="Google" id="ProtNLM"/>
    </source>
</evidence>
<sequence>MKVWSGKLDCTFHGKMHWELNKDMWFLSEAASQHHGIWKEMGVKITSTKGTSKSKVYAPAGYDTDLASIPRAGWALVAPWDVARAAIIHDVLYGALRDALHNKTHEVKLVDEMRSAADRVFLEGMTHAEPPVKMWKAKPCYWSVRPFGRFAIRKAGMAQT</sequence>